<reference evidence="1 2" key="1">
    <citation type="submission" date="2019-03" db="EMBL/GenBank/DDBJ databases">
        <title>Genomic Encyclopedia of Type Strains, Phase IV (KMG-V): Genome sequencing to study the core and pangenomes of soil and plant-associated prokaryotes.</title>
        <authorList>
            <person name="Whitman W."/>
        </authorList>
    </citation>
    <scope>NUCLEOTIDE SEQUENCE [LARGE SCALE GENOMIC DNA]</scope>
    <source>
        <strain evidence="1 2">Hc14</strain>
    </source>
</reference>
<dbReference type="Proteomes" id="UP000294576">
    <property type="component" value="Unassembled WGS sequence"/>
</dbReference>
<proteinExistence type="predicted"/>
<name>A0A4V2V8Z6_RHISU</name>
<protein>
    <submittedName>
        <fullName evidence="1">Uncharacterized protein</fullName>
    </submittedName>
</protein>
<dbReference type="EMBL" id="SMBH01000007">
    <property type="protein sequence ID" value="TCU15115.1"/>
    <property type="molecule type" value="Genomic_DNA"/>
</dbReference>
<comment type="caution">
    <text evidence="1">The sequence shown here is derived from an EMBL/GenBank/DDBJ whole genome shotgun (WGS) entry which is preliminary data.</text>
</comment>
<accession>A0A4V2V8Z6</accession>
<evidence type="ECO:0000313" key="2">
    <source>
        <dbReference type="Proteomes" id="UP000294576"/>
    </source>
</evidence>
<organism evidence="1 2">
    <name type="scientific">Rhizobium sullae</name>
    <name type="common">Rhizobium hedysari</name>
    <dbReference type="NCBI Taxonomy" id="50338"/>
    <lineage>
        <taxon>Bacteria</taxon>
        <taxon>Pseudomonadati</taxon>
        <taxon>Pseudomonadota</taxon>
        <taxon>Alphaproteobacteria</taxon>
        <taxon>Hyphomicrobiales</taxon>
        <taxon>Rhizobiaceae</taxon>
        <taxon>Rhizobium/Agrobacterium group</taxon>
        <taxon>Rhizobium</taxon>
    </lineage>
</organism>
<sequence length="119" mass="13267">MDGNGVSQDLQRLLSIATGVREHPKGSTKYLRCYVLPGGQTLAVERKGKREVTMWLRSEHRPIDVPKGIAMETSKPWPEPGRYGRNSNLKRLADLAEATLCRLKAPTAEAAMQIIDRLV</sequence>
<gene>
    <name evidence="1" type="ORF">EV132_10714</name>
</gene>
<evidence type="ECO:0000313" key="1">
    <source>
        <dbReference type="EMBL" id="TCU15115.1"/>
    </source>
</evidence>
<dbReference type="AlphaFoldDB" id="A0A4V2V8Z6"/>